<keyword evidence="1" id="KW-0812">Transmembrane</keyword>
<dbReference type="RefSeq" id="WP_203790707.1">
    <property type="nucleotide sequence ID" value="NZ_BOMV01000112.1"/>
</dbReference>
<evidence type="ECO:0000313" key="2">
    <source>
        <dbReference type="EMBL" id="GIF01805.1"/>
    </source>
</evidence>
<evidence type="ECO:0000256" key="1">
    <source>
        <dbReference type="SAM" id="Phobius"/>
    </source>
</evidence>
<reference evidence="2" key="1">
    <citation type="submission" date="2021-01" db="EMBL/GenBank/DDBJ databases">
        <title>Whole genome shotgun sequence of Actinoplanes rishiriensis NBRC 108556.</title>
        <authorList>
            <person name="Komaki H."/>
            <person name="Tamura T."/>
        </authorList>
    </citation>
    <scope>NUCLEOTIDE SEQUENCE</scope>
    <source>
        <strain evidence="2">NBRC 108556</strain>
    </source>
</reference>
<name>A0A919K8R4_9ACTN</name>
<keyword evidence="3" id="KW-1185">Reference proteome</keyword>
<sequence>MNEPAPADLDMTVKLTLPTIEPYQQAADATTQFAAITAGAPSPSVYSSSRQPVPAAVGAPPAMSVPGYGMPVSPAVGYGPPMYAYHPAYGPPGPEAVPAYHYPPPPAHPVQKNVPLSFLLAFTGTLAACMLTVTLVLLLK</sequence>
<keyword evidence="1" id="KW-1133">Transmembrane helix</keyword>
<dbReference type="AlphaFoldDB" id="A0A919K8R4"/>
<evidence type="ECO:0000313" key="3">
    <source>
        <dbReference type="Proteomes" id="UP000636960"/>
    </source>
</evidence>
<proteinExistence type="predicted"/>
<keyword evidence="1" id="KW-0472">Membrane</keyword>
<feature type="transmembrane region" description="Helical" evidence="1">
    <location>
        <begin position="116"/>
        <end position="139"/>
    </location>
</feature>
<comment type="caution">
    <text evidence="2">The sequence shown here is derived from an EMBL/GenBank/DDBJ whole genome shotgun (WGS) entry which is preliminary data.</text>
</comment>
<protein>
    <submittedName>
        <fullName evidence="2">Uncharacterized protein</fullName>
    </submittedName>
</protein>
<dbReference type="EMBL" id="BOMV01000112">
    <property type="protein sequence ID" value="GIF01805.1"/>
    <property type="molecule type" value="Genomic_DNA"/>
</dbReference>
<dbReference type="Proteomes" id="UP000636960">
    <property type="component" value="Unassembled WGS sequence"/>
</dbReference>
<gene>
    <name evidence="2" type="ORF">Ari01nite_92690</name>
</gene>
<organism evidence="2 3">
    <name type="scientific">Paractinoplanes rishiriensis</name>
    <dbReference type="NCBI Taxonomy" id="1050105"/>
    <lineage>
        <taxon>Bacteria</taxon>
        <taxon>Bacillati</taxon>
        <taxon>Actinomycetota</taxon>
        <taxon>Actinomycetes</taxon>
        <taxon>Micromonosporales</taxon>
        <taxon>Micromonosporaceae</taxon>
        <taxon>Paractinoplanes</taxon>
    </lineage>
</organism>
<accession>A0A919K8R4</accession>